<accession>A0A8R1ED80</accession>
<keyword evidence="2" id="KW-1185">Reference proteome</keyword>
<sequence length="133" mass="15248">MMKCGATNMKIIEDCDKLGDDYRLSHLVPADLSYIRKVNFIPEGLFHEEDLQSVKLRVEKGEKEDGIHHFEEPDKNGSGFRLVIMTPKQKEMCEKYSYRGICIDDTHNSTKYSLKLTTMMIVDGQDRGIPAGY</sequence>
<dbReference type="AlphaFoldDB" id="A0A8R1ED80"/>
<organism evidence="1 2">
    <name type="scientific">Caenorhabditis japonica</name>
    <dbReference type="NCBI Taxonomy" id="281687"/>
    <lineage>
        <taxon>Eukaryota</taxon>
        <taxon>Metazoa</taxon>
        <taxon>Ecdysozoa</taxon>
        <taxon>Nematoda</taxon>
        <taxon>Chromadorea</taxon>
        <taxon>Rhabditida</taxon>
        <taxon>Rhabditina</taxon>
        <taxon>Rhabditomorpha</taxon>
        <taxon>Rhabditoidea</taxon>
        <taxon>Rhabditidae</taxon>
        <taxon>Peloderinae</taxon>
        <taxon>Caenorhabditis</taxon>
    </lineage>
</organism>
<protein>
    <submittedName>
        <fullName evidence="1">Uncharacterized protein</fullName>
    </submittedName>
</protein>
<evidence type="ECO:0000313" key="1">
    <source>
        <dbReference type="EnsemblMetazoa" id="CJA31394b.1"/>
    </source>
</evidence>
<evidence type="ECO:0000313" key="2">
    <source>
        <dbReference type="Proteomes" id="UP000005237"/>
    </source>
</evidence>
<proteinExistence type="predicted"/>
<reference evidence="2" key="1">
    <citation type="submission" date="2010-08" db="EMBL/GenBank/DDBJ databases">
        <authorList>
            <consortium name="Caenorhabditis japonica Sequencing Consortium"/>
            <person name="Wilson R.K."/>
        </authorList>
    </citation>
    <scope>NUCLEOTIDE SEQUENCE [LARGE SCALE GENOMIC DNA]</scope>
    <source>
        <strain evidence="2">DF5081</strain>
    </source>
</reference>
<name>A0A8R1ED80_CAEJA</name>
<reference evidence="1" key="2">
    <citation type="submission" date="2022-06" db="UniProtKB">
        <authorList>
            <consortium name="EnsemblMetazoa"/>
        </authorList>
    </citation>
    <scope>IDENTIFICATION</scope>
    <source>
        <strain evidence="1">DF5081</strain>
    </source>
</reference>
<dbReference type="Proteomes" id="UP000005237">
    <property type="component" value="Unassembled WGS sequence"/>
</dbReference>
<dbReference type="EnsemblMetazoa" id="CJA31394b.1">
    <property type="protein sequence ID" value="CJA31394b.1"/>
    <property type="gene ID" value="WBGene00207241"/>
</dbReference>